<evidence type="ECO:0000256" key="1">
    <source>
        <dbReference type="SAM" id="MobiDB-lite"/>
    </source>
</evidence>
<feature type="compositionally biased region" description="Polar residues" evidence="1">
    <location>
        <begin position="93"/>
        <end position="106"/>
    </location>
</feature>
<sequence>MVVKRKRGLLKNTKVFDRRKTATMGAMYQVFVDEDKKKHDDAYMEKQRIEEAKIAAEEKAKKIERKEQEKAEQERLREESEKRKKKKKFPFFQSPSTASTAPSNNRLPYPRDVPL</sequence>
<evidence type="ECO:0000313" key="3">
    <source>
        <dbReference type="Proteomes" id="UP000005239"/>
    </source>
</evidence>
<name>A0A2A6BRY0_PRIPA</name>
<evidence type="ECO:0000313" key="2">
    <source>
        <dbReference type="EnsemblMetazoa" id="PPA13136.1"/>
    </source>
</evidence>
<dbReference type="Proteomes" id="UP000005239">
    <property type="component" value="Unassembled WGS sequence"/>
</dbReference>
<reference evidence="3" key="1">
    <citation type="journal article" date="2008" name="Nat. Genet.">
        <title>The Pristionchus pacificus genome provides a unique perspective on nematode lifestyle and parasitism.</title>
        <authorList>
            <person name="Dieterich C."/>
            <person name="Clifton S.W."/>
            <person name="Schuster L.N."/>
            <person name="Chinwalla A."/>
            <person name="Delehaunty K."/>
            <person name="Dinkelacker I."/>
            <person name="Fulton L."/>
            <person name="Fulton R."/>
            <person name="Godfrey J."/>
            <person name="Minx P."/>
            <person name="Mitreva M."/>
            <person name="Roeseler W."/>
            <person name="Tian H."/>
            <person name="Witte H."/>
            <person name="Yang S.P."/>
            <person name="Wilson R.K."/>
            <person name="Sommer R.J."/>
        </authorList>
    </citation>
    <scope>NUCLEOTIDE SEQUENCE [LARGE SCALE GENOMIC DNA]</scope>
    <source>
        <strain evidence="3">PS312</strain>
    </source>
</reference>
<keyword evidence="3" id="KW-1185">Reference proteome</keyword>
<dbReference type="EnsemblMetazoa" id="PPA13136.1">
    <property type="protein sequence ID" value="PPA13136.1"/>
    <property type="gene ID" value="WBGene00102690"/>
</dbReference>
<feature type="region of interest" description="Disordered" evidence="1">
    <location>
        <begin position="62"/>
        <end position="115"/>
    </location>
</feature>
<proteinExistence type="predicted"/>
<gene>
    <name evidence="2" type="primary">WBGene00102690</name>
</gene>
<dbReference type="AlphaFoldDB" id="A0A2A6BRY0"/>
<accession>A0A2A6BRY0</accession>
<feature type="compositionally biased region" description="Basic and acidic residues" evidence="1">
    <location>
        <begin position="62"/>
        <end position="82"/>
    </location>
</feature>
<organism evidence="2 3">
    <name type="scientific">Pristionchus pacificus</name>
    <name type="common">Parasitic nematode worm</name>
    <dbReference type="NCBI Taxonomy" id="54126"/>
    <lineage>
        <taxon>Eukaryota</taxon>
        <taxon>Metazoa</taxon>
        <taxon>Ecdysozoa</taxon>
        <taxon>Nematoda</taxon>
        <taxon>Chromadorea</taxon>
        <taxon>Rhabditida</taxon>
        <taxon>Rhabditina</taxon>
        <taxon>Diplogasteromorpha</taxon>
        <taxon>Diplogasteroidea</taxon>
        <taxon>Neodiplogasteridae</taxon>
        <taxon>Pristionchus</taxon>
    </lineage>
</organism>
<accession>A0A8R1Y9N8</accession>
<reference evidence="2" key="2">
    <citation type="submission" date="2022-06" db="UniProtKB">
        <authorList>
            <consortium name="EnsemblMetazoa"/>
        </authorList>
    </citation>
    <scope>IDENTIFICATION</scope>
    <source>
        <strain evidence="2">PS312</strain>
    </source>
</reference>
<protein>
    <submittedName>
        <fullName evidence="2">Uncharacterized protein</fullName>
    </submittedName>
</protein>